<sequence>MSYLMVLTDLQSAGSEFTANGALPGTASPDVCHVFPHSLQPLSSRLSPNADFYLSVPTLERTCYRHLL</sequence>
<evidence type="ECO:0000313" key="2">
    <source>
        <dbReference type="Proteomes" id="UP000054538"/>
    </source>
</evidence>
<proteinExistence type="predicted"/>
<keyword evidence="2" id="KW-1185">Reference proteome</keyword>
<reference evidence="2" key="2">
    <citation type="submission" date="2015-01" db="EMBL/GenBank/DDBJ databases">
        <title>Evolutionary Origins and Diversification of the Mycorrhizal Mutualists.</title>
        <authorList>
            <consortium name="DOE Joint Genome Institute"/>
            <consortium name="Mycorrhizal Genomics Consortium"/>
            <person name="Kohler A."/>
            <person name="Kuo A."/>
            <person name="Nagy L.G."/>
            <person name="Floudas D."/>
            <person name="Copeland A."/>
            <person name="Barry K.W."/>
            <person name="Cichocki N."/>
            <person name="Veneault-Fourrey C."/>
            <person name="LaButti K."/>
            <person name="Lindquist E.A."/>
            <person name="Lipzen A."/>
            <person name="Lundell T."/>
            <person name="Morin E."/>
            <person name="Murat C."/>
            <person name="Riley R."/>
            <person name="Ohm R."/>
            <person name="Sun H."/>
            <person name="Tunlid A."/>
            <person name="Henrissat B."/>
            <person name="Grigoriev I.V."/>
            <person name="Hibbett D.S."/>
            <person name="Martin F."/>
        </authorList>
    </citation>
    <scope>NUCLEOTIDE SEQUENCE [LARGE SCALE GENOMIC DNA]</scope>
    <source>
        <strain evidence="2">Ve08.2h10</strain>
    </source>
</reference>
<name>A0A0D0E0M0_9AGAM</name>
<accession>A0A0D0E0M0</accession>
<dbReference type="AlphaFoldDB" id="A0A0D0E0M0"/>
<dbReference type="EMBL" id="KN825529">
    <property type="protein sequence ID" value="KIK89785.1"/>
    <property type="molecule type" value="Genomic_DNA"/>
</dbReference>
<dbReference type="Proteomes" id="UP000054538">
    <property type="component" value="Unassembled WGS sequence"/>
</dbReference>
<reference evidence="1 2" key="1">
    <citation type="submission" date="2014-04" db="EMBL/GenBank/DDBJ databases">
        <authorList>
            <consortium name="DOE Joint Genome Institute"/>
            <person name="Kuo A."/>
            <person name="Kohler A."/>
            <person name="Jargeat P."/>
            <person name="Nagy L.G."/>
            <person name="Floudas D."/>
            <person name="Copeland A."/>
            <person name="Barry K.W."/>
            <person name="Cichocki N."/>
            <person name="Veneault-Fourrey C."/>
            <person name="LaButti K."/>
            <person name="Lindquist E.A."/>
            <person name="Lipzen A."/>
            <person name="Lundell T."/>
            <person name="Morin E."/>
            <person name="Murat C."/>
            <person name="Sun H."/>
            <person name="Tunlid A."/>
            <person name="Henrissat B."/>
            <person name="Grigoriev I.V."/>
            <person name="Hibbett D.S."/>
            <person name="Martin F."/>
            <person name="Nordberg H.P."/>
            <person name="Cantor M.N."/>
            <person name="Hua S.X."/>
        </authorList>
    </citation>
    <scope>NUCLEOTIDE SEQUENCE [LARGE SCALE GENOMIC DNA]</scope>
    <source>
        <strain evidence="1 2">Ve08.2h10</strain>
    </source>
</reference>
<protein>
    <submittedName>
        <fullName evidence="1">Uncharacterized protein</fullName>
    </submittedName>
</protein>
<organism evidence="1 2">
    <name type="scientific">Paxillus rubicundulus Ve08.2h10</name>
    <dbReference type="NCBI Taxonomy" id="930991"/>
    <lineage>
        <taxon>Eukaryota</taxon>
        <taxon>Fungi</taxon>
        <taxon>Dikarya</taxon>
        <taxon>Basidiomycota</taxon>
        <taxon>Agaricomycotina</taxon>
        <taxon>Agaricomycetes</taxon>
        <taxon>Agaricomycetidae</taxon>
        <taxon>Boletales</taxon>
        <taxon>Paxilineae</taxon>
        <taxon>Paxillaceae</taxon>
        <taxon>Paxillus</taxon>
    </lineage>
</organism>
<evidence type="ECO:0000313" key="1">
    <source>
        <dbReference type="EMBL" id="KIK89785.1"/>
    </source>
</evidence>
<gene>
    <name evidence="1" type="ORF">PAXRUDRAFT_831776</name>
</gene>
<dbReference type="InParanoid" id="A0A0D0E0M0"/>
<dbReference type="HOGENOM" id="CLU_2794711_0_0_1"/>